<dbReference type="Pfam" id="PF02639">
    <property type="entry name" value="DUF188"/>
    <property type="match status" value="1"/>
</dbReference>
<dbReference type="InterPro" id="IPR003791">
    <property type="entry name" value="UPF0178"/>
</dbReference>
<evidence type="ECO:0000313" key="3">
    <source>
        <dbReference type="EMBL" id="MCA9759648.1"/>
    </source>
</evidence>
<dbReference type="HAMAP" id="MF_00489">
    <property type="entry name" value="UPF0178"/>
    <property type="match status" value="1"/>
</dbReference>
<proteinExistence type="inferred from homology"/>
<comment type="caution">
    <text evidence="3">The sequence shown here is derived from an EMBL/GenBank/DDBJ whole genome shotgun (WGS) entry which is preliminary data.</text>
</comment>
<evidence type="ECO:0000313" key="4">
    <source>
        <dbReference type="Proteomes" id="UP000739538"/>
    </source>
</evidence>
<protein>
    <recommendedName>
        <fullName evidence="2">UPF0178 protein KDA27_27880</fullName>
    </recommendedName>
</protein>
<evidence type="ECO:0000256" key="2">
    <source>
        <dbReference type="HAMAP-Rule" id="MF_00489"/>
    </source>
</evidence>
<dbReference type="EMBL" id="JAGQHS010000424">
    <property type="protein sequence ID" value="MCA9759648.1"/>
    <property type="molecule type" value="Genomic_DNA"/>
</dbReference>
<comment type="similarity">
    <text evidence="1 2">Belongs to the UPF0178 family.</text>
</comment>
<reference evidence="3" key="1">
    <citation type="submission" date="2020-04" db="EMBL/GenBank/DDBJ databases">
        <authorList>
            <person name="Zhang T."/>
        </authorList>
    </citation>
    <scope>NUCLEOTIDE SEQUENCE</scope>
    <source>
        <strain evidence="3">HKST-UBA02</strain>
    </source>
</reference>
<organism evidence="3 4">
    <name type="scientific">Eiseniibacteriota bacterium</name>
    <dbReference type="NCBI Taxonomy" id="2212470"/>
    <lineage>
        <taxon>Bacteria</taxon>
        <taxon>Candidatus Eiseniibacteriota</taxon>
    </lineage>
</organism>
<accession>A0A956NKU3</accession>
<dbReference type="PANTHER" id="PTHR35146">
    <property type="entry name" value="UPF0178 PROTEIN YAII"/>
    <property type="match status" value="1"/>
</dbReference>
<name>A0A956NKU3_UNCEI</name>
<gene>
    <name evidence="3" type="ORF">KDA27_27880</name>
</gene>
<dbReference type="AlphaFoldDB" id="A0A956NKU3"/>
<dbReference type="CDD" id="cd18720">
    <property type="entry name" value="PIN_YqxD-like"/>
    <property type="match status" value="1"/>
</dbReference>
<dbReference type="NCBIfam" id="NF001095">
    <property type="entry name" value="PRK00124.1"/>
    <property type="match status" value="1"/>
</dbReference>
<sequence length="157" mass="17126">MGDQKESLRIFIDADACPVKDEVYRVAQRFDLEVIVVSNSYMRTPSKGRVTAVVVGSGADVADDWIAEHADDGDIVISADIPLASRCLAKGAAVLGPTGRPFTEDTIGDALASRELMSQLRDLGMNTGGPAPLQKADRSRFLQQLDQLIQRIRREKQ</sequence>
<evidence type="ECO:0000256" key="1">
    <source>
        <dbReference type="ARBA" id="ARBA00008522"/>
    </source>
</evidence>
<dbReference type="Proteomes" id="UP000739538">
    <property type="component" value="Unassembled WGS sequence"/>
</dbReference>
<dbReference type="PANTHER" id="PTHR35146:SF1">
    <property type="entry name" value="UPF0178 PROTEIN YAII"/>
    <property type="match status" value="1"/>
</dbReference>
<reference evidence="3" key="2">
    <citation type="journal article" date="2021" name="Microbiome">
        <title>Successional dynamics and alternative stable states in a saline activated sludge microbial community over 9 years.</title>
        <authorList>
            <person name="Wang Y."/>
            <person name="Ye J."/>
            <person name="Ju F."/>
            <person name="Liu L."/>
            <person name="Boyd J.A."/>
            <person name="Deng Y."/>
            <person name="Parks D.H."/>
            <person name="Jiang X."/>
            <person name="Yin X."/>
            <person name="Woodcroft B.J."/>
            <person name="Tyson G.W."/>
            <person name="Hugenholtz P."/>
            <person name="Polz M.F."/>
            <person name="Zhang T."/>
        </authorList>
    </citation>
    <scope>NUCLEOTIDE SEQUENCE</scope>
    <source>
        <strain evidence="3">HKST-UBA02</strain>
    </source>
</reference>